<organism evidence="5 6">
    <name type="scientific">Pseudomonas luteola</name>
    <dbReference type="NCBI Taxonomy" id="47886"/>
    <lineage>
        <taxon>Bacteria</taxon>
        <taxon>Pseudomonadati</taxon>
        <taxon>Pseudomonadota</taxon>
        <taxon>Gammaproteobacteria</taxon>
        <taxon>Pseudomonadales</taxon>
        <taxon>Pseudomonadaceae</taxon>
        <taxon>Pseudomonas</taxon>
    </lineage>
</organism>
<reference evidence="4 7" key="2">
    <citation type="submission" date="2020-10" db="EMBL/GenBank/DDBJ databases">
        <title>Genome sequences of Pseudomonas isolates.</title>
        <authorList>
            <person name="Wessels L."/>
            <person name="Reich F."/>
            <person name="Hammerl J."/>
        </authorList>
    </citation>
    <scope>NUCLEOTIDE SEQUENCE [LARGE SCALE GENOMIC DNA]</scope>
    <source>
        <strain evidence="4 7">20-MO00624-0</strain>
    </source>
</reference>
<reference evidence="5 6" key="1">
    <citation type="submission" date="2018-06" db="EMBL/GenBank/DDBJ databases">
        <authorList>
            <consortium name="Pathogen Informatics"/>
            <person name="Doyle S."/>
        </authorList>
    </citation>
    <scope>NUCLEOTIDE SEQUENCE [LARGE SCALE GENOMIC DNA]</scope>
    <source>
        <strain evidence="5 6">NCTC11842</strain>
    </source>
</reference>
<dbReference type="RefSeq" id="WP_010795114.1">
    <property type="nucleotide sequence ID" value="NZ_CP069262.1"/>
</dbReference>
<dbReference type="PRINTS" id="PR00420">
    <property type="entry name" value="RNGMNOXGNASE"/>
</dbReference>
<evidence type="ECO:0000256" key="1">
    <source>
        <dbReference type="ARBA" id="ARBA00023002"/>
    </source>
</evidence>
<feature type="domain" description="FAD-binding" evidence="3">
    <location>
        <begin position="4"/>
        <end position="326"/>
    </location>
</feature>
<dbReference type="InterPro" id="IPR002938">
    <property type="entry name" value="FAD-bd"/>
</dbReference>
<evidence type="ECO:0000313" key="5">
    <source>
        <dbReference type="EMBL" id="SPZ08698.1"/>
    </source>
</evidence>
<dbReference type="Gene3D" id="3.50.50.60">
    <property type="entry name" value="FAD/NAD(P)-binding domain"/>
    <property type="match status" value="1"/>
</dbReference>
<keyword evidence="1 5" id="KW-0560">Oxidoreductase</keyword>
<proteinExistence type="predicted"/>
<dbReference type="GO" id="GO:0004502">
    <property type="term" value="F:kynurenine 3-monooxygenase activity"/>
    <property type="evidence" value="ECO:0007669"/>
    <property type="project" value="UniProtKB-EC"/>
</dbReference>
<accession>A0A2X2CLL7</accession>
<keyword evidence="7" id="KW-1185">Reference proteome</keyword>
<dbReference type="Proteomes" id="UP000250443">
    <property type="component" value="Unassembled WGS sequence"/>
</dbReference>
<dbReference type="Gene3D" id="3.30.9.10">
    <property type="entry name" value="D-Amino Acid Oxidase, subunit A, domain 2"/>
    <property type="match status" value="1"/>
</dbReference>
<dbReference type="SUPFAM" id="SSF51905">
    <property type="entry name" value="FAD/NAD(P)-binding domain"/>
    <property type="match status" value="1"/>
</dbReference>
<dbReference type="PANTHER" id="PTHR13789:SF309">
    <property type="entry name" value="PUTATIVE (AFU_ORTHOLOGUE AFUA_6G14510)-RELATED"/>
    <property type="match status" value="1"/>
</dbReference>
<dbReference type="PANTHER" id="PTHR13789">
    <property type="entry name" value="MONOOXYGENASE"/>
    <property type="match status" value="1"/>
</dbReference>
<dbReference type="Proteomes" id="UP000626180">
    <property type="component" value="Unassembled WGS sequence"/>
</dbReference>
<dbReference type="EMBL" id="JADMCD010000002">
    <property type="protein sequence ID" value="MBF8640062.1"/>
    <property type="molecule type" value="Genomic_DNA"/>
</dbReference>
<dbReference type="EC" id="1.14.13.9" evidence="5"/>
<dbReference type="EMBL" id="UAUF01000012">
    <property type="protein sequence ID" value="SPZ08698.1"/>
    <property type="molecule type" value="Genomic_DNA"/>
</dbReference>
<evidence type="ECO:0000259" key="3">
    <source>
        <dbReference type="Pfam" id="PF01494"/>
    </source>
</evidence>
<sequence length="439" mass="48815">MEKVAIGIVGAGTAGLATATFLARRGYQVRLFERVPELRTVGAGILLQPSGLAVLHTLGVLTECTALGAPVSRLYGTSMQGKRVVLDTRYDAWRPGSFGLGIHRGVLMTSLLNAARYAGVSIETSSDITRFHQTSSHVQLFHRDAQGNESLLGDFAALILADGTRSALRGQMAVKQHVKPYPWGALWSMVSTPAHADSTELRQWYRHCSEMFGIMPTGCTHQKRDAQLSSLFWSLPVIDYPQWQTAGLDSWKRQVVKLAGETARPFLQHINQSEQLAFAAYADVWMQRWSDGRVLAIGDCAHAMSPQLGQGANMALVDAAALADAVDMSMPSRDHWPTVFEAYSVARREHLRYYRQASRFLTPLFQSHSKALGWLRDSALFLARHNVFGRRHAVTTLVGARTGWLLSTRREETLYHWDGQQDKTWGWSNNEISGSELIH</sequence>
<dbReference type="AlphaFoldDB" id="A0A2X2CLL7"/>
<dbReference type="InterPro" id="IPR050493">
    <property type="entry name" value="FAD-dep_Monooxygenase_BioMet"/>
</dbReference>
<dbReference type="Pfam" id="PF01494">
    <property type="entry name" value="FAD_binding_3"/>
    <property type="match status" value="1"/>
</dbReference>
<name>A0A2X2CLL7_PSELU</name>
<dbReference type="GO" id="GO:0071949">
    <property type="term" value="F:FAD binding"/>
    <property type="evidence" value="ECO:0007669"/>
    <property type="project" value="InterPro"/>
</dbReference>
<protein>
    <submittedName>
        <fullName evidence="4">FAD-dependent monooxygenase</fullName>
    </submittedName>
    <submittedName>
        <fullName evidence="5">Monooxygenase FAD-binding protein</fullName>
        <ecNumber evidence="5">1.14.13.9</ecNumber>
    </submittedName>
</protein>
<gene>
    <name evidence="5" type="primary">kmo</name>
    <name evidence="4" type="ORF">IRZ65_05140</name>
    <name evidence="5" type="ORF">NCTC11842_02925</name>
</gene>
<keyword evidence="2 5" id="KW-0503">Monooxygenase</keyword>
<evidence type="ECO:0000313" key="6">
    <source>
        <dbReference type="Proteomes" id="UP000250443"/>
    </source>
</evidence>
<evidence type="ECO:0000313" key="4">
    <source>
        <dbReference type="EMBL" id="MBF8640062.1"/>
    </source>
</evidence>
<evidence type="ECO:0000313" key="7">
    <source>
        <dbReference type="Proteomes" id="UP000626180"/>
    </source>
</evidence>
<evidence type="ECO:0000256" key="2">
    <source>
        <dbReference type="ARBA" id="ARBA00023033"/>
    </source>
</evidence>
<dbReference type="InterPro" id="IPR036188">
    <property type="entry name" value="FAD/NAD-bd_sf"/>
</dbReference>